<keyword evidence="4" id="KW-1185">Reference proteome</keyword>
<dbReference type="OrthoDB" id="6235964at2759"/>
<dbReference type="Proteomes" id="UP000509510">
    <property type="component" value="Chromosome IV"/>
</dbReference>
<dbReference type="AlphaFoldDB" id="A0A7H8R6Y8"/>
<evidence type="ECO:0000313" key="4">
    <source>
        <dbReference type="Proteomes" id="UP000509510"/>
    </source>
</evidence>
<dbReference type="PANTHER" id="PTHR38700">
    <property type="entry name" value="YALI0E22418P"/>
    <property type="match status" value="1"/>
</dbReference>
<evidence type="ECO:0000259" key="2">
    <source>
        <dbReference type="PROSITE" id="PS50003"/>
    </source>
</evidence>
<evidence type="ECO:0000313" key="3">
    <source>
        <dbReference type="EMBL" id="QKX61355.1"/>
    </source>
</evidence>
<feature type="region of interest" description="Disordered" evidence="1">
    <location>
        <begin position="165"/>
        <end position="206"/>
    </location>
</feature>
<dbReference type="InterPro" id="IPR029071">
    <property type="entry name" value="Ubiquitin-like_domsf"/>
</dbReference>
<feature type="domain" description="PH" evidence="2">
    <location>
        <begin position="323"/>
        <end position="440"/>
    </location>
</feature>
<dbReference type="Gene3D" id="2.30.29.30">
    <property type="entry name" value="Pleckstrin-homology domain (PH domain)/Phosphotyrosine-binding domain (PTB)"/>
    <property type="match status" value="1"/>
</dbReference>
<dbReference type="SUPFAM" id="SSF50729">
    <property type="entry name" value="PH domain-like"/>
    <property type="match status" value="1"/>
</dbReference>
<sequence>MDTQPPNDPVRNTPKFSRYKSVRRAAAAEKQLHAQGGACPETTAKPKSDTIARSMSRYRRPRTAATGTAAVDSPALPAMPALNHHIPPPVNKTWHGAVGSSMKSHETSSRGTESKEEVEEEEEELSEAEKARLREEAMRTLTMAEGPQPAAARAPAASRDYLLKPESSHHHQRRASWKEKLGLSRQKTSADPLRAPDVKKGSIEPNGKGIVPGIDAPLSAVNAAGERRVLVRYNSTSFDLPVTPTTRAKDLIYSTVACLSERIDPKTAILLETFSSLGLERPLRRYEHIRDVLNSWATDDANSLVVCESPQHKNLELKAAPSRQPADATLYLYHSSKPGKWDKRYVTLRSDGQVVVSKKANAKEAKDFTNICHISDFDIYTPSAHQLSKKLKPPKKICFAVKSQQKSSMFISTENFVHFFATNDSNVAESWHDAVHGWRSWYLAHVVKLDEKYQESMNTQTSLLPTDLQDPLHYGHQQPTDSLPFQLGSKPLVDFGRNADIDGKGSDKHSIESANPPANTRDLFLRNKKARQNAPPPSAFPSNLPKVDLLSISSSDHDDDATFSPDSLLGRTYSQRQTAQREREAREANNNDPFMSHGLLMNMNQAPPSQSSNALSNSSTHHAVRAPHQPEGVSHSRSSSVRQKPKPLIDLTPVYQEPPQHSRKGHGVRIEAGVPLVEGATGYESIPGVPDIPPATTWKRELARPSTANESSAASIAPRRGNTVRSTQQRDFSNSSNSPFMPNGLLAQTGHVHASTGVGRGVATGHRQATRPLLDLTPTSQFAEGSLLRNIERQA</sequence>
<reference evidence="4" key="1">
    <citation type="submission" date="2020-06" db="EMBL/GenBank/DDBJ databases">
        <title>A chromosome-scale genome assembly of Talaromyces rugulosus W13939.</title>
        <authorList>
            <person name="Wang B."/>
            <person name="Guo L."/>
            <person name="Ye K."/>
            <person name="Wang L."/>
        </authorList>
    </citation>
    <scope>NUCLEOTIDE SEQUENCE [LARGE SCALE GENOMIC DNA]</scope>
    <source>
        <strain evidence="4">W13939</strain>
    </source>
</reference>
<feature type="compositionally biased region" description="Basic and acidic residues" evidence="1">
    <location>
        <begin position="103"/>
        <end position="115"/>
    </location>
</feature>
<accession>A0A7H8R6Y8</accession>
<name>A0A7H8R6Y8_TALRU</name>
<feature type="compositionally biased region" description="Basic and acidic residues" evidence="1">
    <location>
        <begin position="579"/>
        <end position="589"/>
    </location>
</feature>
<feature type="compositionally biased region" description="Acidic residues" evidence="1">
    <location>
        <begin position="116"/>
        <end position="126"/>
    </location>
</feature>
<dbReference type="Pfam" id="PF00169">
    <property type="entry name" value="PH"/>
    <property type="match status" value="1"/>
</dbReference>
<dbReference type="GeneID" id="55995992"/>
<feature type="region of interest" description="Disordered" evidence="1">
    <location>
        <begin position="468"/>
        <end position="520"/>
    </location>
</feature>
<dbReference type="PROSITE" id="PS50003">
    <property type="entry name" value="PH_DOMAIN"/>
    <property type="match status" value="1"/>
</dbReference>
<feature type="region of interest" description="Disordered" evidence="1">
    <location>
        <begin position="702"/>
        <end position="739"/>
    </location>
</feature>
<protein>
    <recommendedName>
        <fullName evidence="2">PH domain-containing protein</fullName>
    </recommendedName>
</protein>
<dbReference type="InterPro" id="IPR011993">
    <property type="entry name" value="PH-like_dom_sf"/>
</dbReference>
<dbReference type="PANTHER" id="PTHR38700:SF1">
    <property type="entry name" value="PH DOMAIN-CONTAINING PROTEIN"/>
    <property type="match status" value="1"/>
</dbReference>
<proteinExistence type="predicted"/>
<feature type="region of interest" description="Disordered" evidence="1">
    <location>
        <begin position="1"/>
        <end position="130"/>
    </location>
</feature>
<feature type="compositionally biased region" description="Basic and acidic residues" evidence="1">
    <location>
        <begin position="497"/>
        <end position="511"/>
    </location>
</feature>
<dbReference type="KEGG" id="trg:TRUGW13939_08503"/>
<dbReference type="InterPro" id="IPR001849">
    <property type="entry name" value="PH_domain"/>
</dbReference>
<gene>
    <name evidence="3" type="ORF">TRUGW13939_08503</name>
</gene>
<feature type="region of interest" description="Disordered" evidence="1">
    <location>
        <begin position="551"/>
        <end position="646"/>
    </location>
</feature>
<organism evidence="3 4">
    <name type="scientific">Talaromyces rugulosus</name>
    <name type="common">Penicillium rugulosum</name>
    <dbReference type="NCBI Taxonomy" id="121627"/>
    <lineage>
        <taxon>Eukaryota</taxon>
        <taxon>Fungi</taxon>
        <taxon>Dikarya</taxon>
        <taxon>Ascomycota</taxon>
        <taxon>Pezizomycotina</taxon>
        <taxon>Eurotiomycetes</taxon>
        <taxon>Eurotiomycetidae</taxon>
        <taxon>Eurotiales</taxon>
        <taxon>Trichocomaceae</taxon>
        <taxon>Talaromyces</taxon>
        <taxon>Talaromyces sect. Islandici</taxon>
    </lineage>
</organism>
<evidence type="ECO:0000256" key="1">
    <source>
        <dbReference type="SAM" id="MobiDB-lite"/>
    </source>
</evidence>
<dbReference type="RefSeq" id="XP_035347530.1">
    <property type="nucleotide sequence ID" value="XM_035491637.1"/>
</dbReference>
<feature type="compositionally biased region" description="Polar residues" evidence="1">
    <location>
        <begin position="723"/>
        <end position="732"/>
    </location>
</feature>
<dbReference type="SUPFAM" id="SSF54236">
    <property type="entry name" value="Ubiquitin-like"/>
    <property type="match status" value="1"/>
</dbReference>
<feature type="compositionally biased region" description="Low complexity" evidence="1">
    <location>
        <begin position="605"/>
        <end position="619"/>
    </location>
</feature>
<dbReference type="EMBL" id="CP055901">
    <property type="protein sequence ID" value="QKX61355.1"/>
    <property type="molecule type" value="Genomic_DNA"/>
</dbReference>